<dbReference type="RefSeq" id="WP_093362945.1">
    <property type="nucleotide sequence ID" value="NZ_FOLG01000025.1"/>
</dbReference>
<reference evidence="3 4" key="1">
    <citation type="submission" date="2016-10" db="EMBL/GenBank/DDBJ databases">
        <authorList>
            <person name="de Groot N.N."/>
        </authorList>
    </citation>
    <scope>NUCLEOTIDE SEQUENCE [LARGE SCALE GENOMIC DNA]</scope>
    <source>
        <strain evidence="3 4">DSM 19548</strain>
    </source>
</reference>
<keyword evidence="4" id="KW-1185">Reference proteome</keyword>
<sequence length="344" mass="36951">MIRLLATCLLLLVSPGIQAQEATATLGTGARTLVMRSTTDIAIIQPALEAFLVSHPDMRIDYEQWGSNALYANALSACTGETPAADAVFSSAVHQMVDLVNSACASSYRSGLTQALPSARRWRDELWGLTEEPTVLIYNRALVPADDVPGNRFELLDLMRQKPDAYRGKIATYDIAASGLGYLYAFSDSSEATTFGALLEGFARTQAVATCCSAEIIEAVSQGRYLLGYNVLGSYVQNAAPTNVGVILPEDYTMFLSRAYMIPRQARDPDAAAALLDFLLSVEGQGLLSRAGLIYPDDPSETGLLPSAKRFIALAPPLLVAVDRSNAETFLSVWNTAFPPVAVP</sequence>
<evidence type="ECO:0000256" key="1">
    <source>
        <dbReference type="ARBA" id="ARBA00022729"/>
    </source>
</evidence>
<dbReference type="Pfam" id="PF01547">
    <property type="entry name" value="SBP_bac_1"/>
    <property type="match status" value="1"/>
</dbReference>
<gene>
    <name evidence="3" type="ORF">SAMN04488094_12524</name>
</gene>
<proteinExistence type="predicted"/>
<organism evidence="3 4">
    <name type="scientific">Tropicimonas isoalkanivorans</name>
    <dbReference type="NCBI Taxonomy" id="441112"/>
    <lineage>
        <taxon>Bacteria</taxon>
        <taxon>Pseudomonadati</taxon>
        <taxon>Pseudomonadota</taxon>
        <taxon>Alphaproteobacteria</taxon>
        <taxon>Rhodobacterales</taxon>
        <taxon>Roseobacteraceae</taxon>
        <taxon>Tropicimonas</taxon>
    </lineage>
</organism>
<dbReference type="GO" id="GO:0030288">
    <property type="term" value="C:outer membrane-bounded periplasmic space"/>
    <property type="evidence" value="ECO:0007669"/>
    <property type="project" value="TreeGrafter"/>
</dbReference>
<dbReference type="EMBL" id="FOLG01000025">
    <property type="protein sequence ID" value="SFD27233.1"/>
    <property type="molecule type" value="Genomic_DNA"/>
</dbReference>
<name>A0A1I1R6P1_9RHOB</name>
<evidence type="ECO:0000313" key="3">
    <source>
        <dbReference type="EMBL" id="SFD27233.1"/>
    </source>
</evidence>
<dbReference type="Proteomes" id="UP000198728">
    <property type="component" value="Unassembled WGS sequence"/>
</dbReference>
<dbReference type="PANTHER" id="PTHR30006:SF25">
    <property type="entry name" value="PHOSPHOGLYCERATE TRANSPORT REGULATORY PROTEIN PGTC"/>
    <property type="match status" value="1"/>
</dbReference>
<feature type="signal peptide" evidence="2">
    <location>
        <begin position="1"/>
        <end position="19"/>
    </location>
</feature>
<dbReference type="OrthoDB" id="8673316at2"/>
<dbReference type="PANTHER" id="PTHR30006">
    <property type="entry name" value="THIAMINE-BINDING PERIPLASMIC PROTEIN-RELATED"/>
    <property type="match status" value="1"/>
</dbReference>
<dbReference type="SUPFAM" id="SSF53850">
    <property type="entry name" value="Periplasmic binding protein-like II"/>
    <property type="match status" value="1"/>
</dbReference>
<protein>
    <submittedName>
        <fullName evidence="3">Iron(III) transport system substrate-binding protein</fullName>
    </submittedName>
</protein>
<dbReference type="InterPro" id="IPR006059">
    <property type="entry name" value="SBP"/>
</dbReference>
<dbReference type="STRING" id="441112.SAMN04488094_12524"/>
<evidence type="ECO:0000313" key="4">
    <source>
        <dbReference type="Proteomes" id="UP000198728"/>
    </source>
</evidence>
<dbReference type="AlphaFoldDB" id="A0A1I1R6P1"/>
<keyword evidence="1 2" id="KW-0732">Signal</keyword>
<dbReference type="Gene3D" id="3.40.190.10">
    <property type="entry name" value="Periplasmic binding protein-like II"/>
    <property type="match status" value="2"/>
</dbReference>
<feature type="chain" id="PRO_5011503944" evidence="2">
    <location>
        <begin position="20"/>
        <end position="344"/>
    </location>
</feature>
<accession>A0A1I1R6P1</accession>
<evidence type="ECO:0000256" key="2">
    <source>
        <dbReference type="SAM" id="SignalP"/>
    </source>
</evidence>